<dbReference type="Proteomes" id="UP001515480">
    <property type="component" value="Unassembled WGS sequence"/>
</dbReference>
<dbReference type="Gene3D" id="3.40.50.150">
    <property type="entry name" value="Vaccinia Virus protein VP39"/>
    <property type="match status" value="1"/>
</dbReference>
<dbReference type="AlphaFoldDB" id="A0AB34ICA0"/>
<evidence type="ECO:0000313" key="2">
    <source>
        <dbReference type="Proteomes" id="UP001515480"/>
    </source>
</evidence>
<accession>A0AB34ICA0</accession>
<evidence type="ECO:0000313" key="1">
    <source>
        <dbReference type="EMBL" id="KAL1495549.1"/>
    </source>
</evidence>
<reference evidence="1 2" key="1">
    <citation type="journal article" date="2024" name="Science">
        <title>Giant polyketide synthase enzymes in the biosynthesis of giant marine polyether toxins.</title>
        <authorList>
            <person name="Fallon T.R."/>
            <person name="Shende V.V."/>
            <person name="Wierzbicki I.H."/>
            <person name="Pendleton A.L."/>
            <person name="Watervoot N.F."/>
            <person name="Auber R.P."/>
            <person name="Gonzalez D.J."/>
            <person name="Wisecaver J.H."/>
            <person name="Moore B.S."/>
        </authorList>
    </citation>
    <scope>NUCLEOTIDE SEQUENCE [LARGE SCALE GENOMIC DNA]</scope>
    <source>
        <strain evidence="1 2">12B1</strain>
    </source>
</reference>
<evidence type="ECO:0008006" key="3">
    <source>
        <dbReference type="Google" id="ProtNLM"/>
    </source>
</evidence>
<comment type="caution">
    <text evidence="1">The sequence shown here is derived from an EMBL/GenBank/DDBJ whole genome shotgun (WGS) entry which is preliminary data.</text>
</comment>
<name>A0AB34ICA0_PRYPA</name>
<gene>
    <name evidence="1" type="ORF">AB1Y20_016912</name>
</gene>
<dbReference type="SUPFAM" id="SSF53335">
    <property type="entry name" value="S-adenosyl-L-methionine-dependent methyltransferases"/>
    <property type="match status" value="1"/>
</dbReference>
<sequence length="435" mass="47986">MARHPACGGAPRVRPPHLCGDPELFNRSYPLLGRWPFATLPFVMELRAPGSCDLYQSIKTCCRFSDGLLADPERHVREAIAALLIRCPTRPRERPCLAVDLGANNGWFTALMLQLSAHVVAVEPQPDLAAALAQTVALNCWSHRAVLLHARACADADAACLAPTDASRCVLGFRLSYPRAAPEDCASRLGVPRAVGGVSLETIFFHSHPAAAAAAARGATVEVDLAKLDADGPEGAWLGALDGFIGAGRLRLRGLQIEGSHLDAELMRRFQSVHGYECYRLDWLDGRRWITGEGWDAYSPEGTFAPLSRHREAHARIGRTRMKYSPKGFSRLRAMRNHSRDDFEEELFSIRGMRHVFRVKRNLSAEAWTLLLQPVALHGWPPQWLLTLEHDFVEPSFESIPCAQSPECTAARRGHEGLLSARHAKRREGAPLGAE</sequence>
<keyword evidence="2" id="KW-1185">Reference proteome</keyword>
<proteinExistence type="predicted"/>
<protein>
    <recommendedName>
        <fullName evidence="3">Methyltransferase FkbM domain-containing protein</fullName>
    </recommendedName>
</protein>
<organism evidence="1 2">
    <name type="scientific">Prymnesium parvum</name>
    <name type="common">Toxic golden alga</name>
    <dbReference type="NCBI Taxonomy" id="97485"/>
    <lineage>
        <taxon>Eukaryota</taxon>
        <taxon>Haptista</taxon>
        <taxon>Haptophyta</taxon>
        <taxon>Prymnesiophyceae</taxon>
        <taxon>Prymnesiales</taxon>
        <taxon>Prymnesiaceae</taxon>
        <taxon>Prymnesium</taxon>
    </lineage>
</organism>
<dbReference type="EMBL" id="JBGBPQ010000032">
    <property type="protein sequence ID" value="KAL1495549.1"/>
    <property type="molecule type" value="Genomic_DNA"/>
</dbReference>
<dbReference type="InterPro" id="IPR029063">
    <property type="entry name" value="SAM-dependent_MTases_sf"/>
</dbReference>